<reference evidence="1 2" key="1">
    <citation type="submission" date="2015-06" db="EMBL/GenBank/DDBJ databases">
        <title>Draft genome of the ant-associated black yeast Phialophora attae CBS 131958.</title>
        <authorList>
            <person name="Moreno L.F."/>
            <person name="Stielow B.J."/>
            <person name="de Hoog S."/>
            <person name="Vicente V.A."/>
            <person name="Weiss V.A."/>
            <person name="de Vries M."/>
            <person name="Cruz L.M."/>
            <person name="Souza E.M."/>
        </authorList>
    </citation>
    <scope>NUCLEOTIDE SEQUENCE [LARGE SCALE GENOMIC DNA]</scope>
    <source>
        <strain evidence="1 2">CBS 131958</strain>
    </source>
</reference>
<accession>A0A0N1H8W8</accession>
<protein>
    <submittedName>
        <fullName evidence="1">Uncharacterized protein</fullName>
    </submittedName>
</protein>
<dbReference type="RefSeq" id="XP_017999858.1">
    <property type="nucleotide sequence ID" value="XM_018140383.1"/>
</dbReference>
<dbReference type="Proteomes" id="UP000038010">
    <property type="component" value="Unassembled WGS sequence"/>
</dbReference>
<dbReference type="AlphaFoldDB" id="A0A0N1H8W8"/>
<dbReference type="EMBL" id="LFJN01000013">
    <property type="protein sequence ID" value="KPI39895.1"/>
    <property type="molecule type" value="Genomic_DNA"/>
</dbReference>
<gene>
    <name evidence="1" type="ORF">AB675_11527</name>
</gene>
<keyword evidence="2" id="KW-1185">Reference proteome</keyword>
<comment type="caution">
    <text evidence="1">The sequence shown here is derived from an EMBL/GenBank/DDBJ whole genome shotgun (WGS) entry which is preliminary data.</text>
</comment>
<sequence length="384" mass="44102">MTPPEDESQSTKSLRQLALAKTRSLAQAKDVSYDTISKLPWPVQKDLWDQPSCREQQLERLIARLASVLPRTDLEPQSTGDVSYNLISNLPLQSQKHAWHQRIEREQQLEQCLARLESDVPLIDREAFFGIDPNQNFIDQRPDLSSPGSSAVASQQANPSSEWQRLIDHLHCSLRAHEGIHGQADLGIQYDRRIQYRSARFVKNNEDSTSRWGLCFDESCNHDEHFALTELISPSLFRCRLSTFLQGYSPVRQTDARALIRLITFGPFGIAIKEDSVLYMMIGTLDRKENRVAELCINVLLGPIDDLWDGPSLRQSTEGIEALSLESRQMALARRYGNAAKALKKEMERELDRQLERELERERPCSRRAETRGYKKSSRSWLRL</sequence>
<proteinExistence type="predicted"/>
<organism evidence="1 2">
    <name type="scientific">Cyphellophora attinorum</name>
    <dbReference type="NCBI Taxonomy" id="1664694"/>
    <lineage>
        <taxon>Eukaryota</taxon>
        <taxon>Fungi</taxon>
        <taxon>Dikarya</taxon>
        <taxon>Ascomycota</taxon>
        <taxon>Pezizomycotina</taxon>
        <taxon>Eurotiomycetes</taxon>
        <taxon>Chaetothyriomycetidae</taxon>
        <taxon>Chaetothyriales</taxon>
        <taxon>Cyphellophoraceae</taxon>
        <taxon>Cyphellophora</taxon>
    </lineage>
</organism>
<name>A0A0N1H8W8_9EURO</name>
<dbReference type="VEuPathDB" id="FungiDB:AB675_11527"/>
<evidence type="ECO:0000313" key="2">
    <source>
        <dbReference type="Proteomes" id="UP000038010"/>
    </source>
</evidence>
<dbReference type="GeneID" id="28732264"/>
<evidence type="ECO:0000313" key="1">
    <source>
        <dbReference type="EMBL" id="KPI39895.1"/>
    </source>
</evidence>